<dbReference type="GO" id="GO:0016787">
    <property type="term" value="F:hydrolase activity"/>
    <property type="evidence" value="ECO:0007669"/>
    <property type="project" value="UniProtKB-KW"/>
</dbReference>
<dbReference type="InterPro" id="IPR014014">
    <property type="entry name" value="RNA_helicase_DEAD_Q_motif"/>
</dbReference>
<keyword evidence="4" id="KW-0347">Helicase</keyword>
<keyword evidence="2" id="KW-0547">Nucleotide-binding</keyword>
<evidence type="ECO:0000256" key="6">
    <source>
        <dbReference type="PROSITE-ProRule" id="PRU00552"/>
    </source>
</evidence>
<keyword evidence="10" id="KW-1185">Reference proteome</keyword>
<sequence length="360" mass="39855">QEIAAYDRVVVFAFAVIDADKFVTERIILNLGQQARYVKDSAARISNLELRRQSPAESMETEYMSSVKVKATGTNPHTIDSNFEMVNLYPAAIESDEEITADESGDDENADDVEVAGYLVNLGHNCSEKEESCWCSNGVLSGFFIRIYLRNGVPSTLEDKIAAVRKSKNTAKEVEVEMKNDNDEVEQLGGKEAKDQIRDKKKMGKRTRLKQDDFFEETMNVVDTITFEQMHLSRPILKAIAAVGYSEPTPIQAACIPVALCGKDICACAATGTGKTAAFVLPILERLLYRPSGRLCTRILVLIPTRELAIQVFQAGSFFSFSGGLSKRKSLGELCLNVPRFQVFRKLSTYSQVEVCLCAG</sequence>
<organism evidence="10 11">
    <name type="scientific">Angiostrongylus cantonensis</name>
    <name type="common">Rat lungworm</name>
    <dbReference type="NCBI Taxonomy" id="6313"/>
    <lineage>
        <taxon>Eukaryota</taxon>
        <taxon>Metazoa</taxon>
        <taxon>Ecdysozoa</taxon>
        <taxon>Nematoda</taxon>
        <taxon>Chromadorea</taxon>
        <taxon>Rhabditida</taxon>
        <taxon>Rhabditina</taxon>
        <taxon>Rhabditomorpha</taxon>
        <taxon>Strongyloidea</taxon>
        <taxon>Metastrongylidae</taxon>
        <taxon>Angiostrongylus</taxon>
    </lineage>
</organism>
<protein>
    <recommendedName>
        <fullName evidence="1">RNA helicase</fullName>
        <ecNumber evidence="1">3.6.4.13</ecNumber>
    </recommendedName>
</protein>
<dbReference type="InterPro" id="IPR011545">
    <property type="entry name" value="DEAD/DEAH_box_helicase_dom"/>
</dbReference>
<dbReference type="Gene3D" id="3.40.50.300">
    <property type="entry name" value="P-loop containing nucleotide triphosphate hydrolases"/>
    <property type="match status" value="1"/>
</dbReference>
<dbReference type="Proteomes" id="UP000035642">
    <property type="component" value="Unassembled WGS sequence"/>
</dbReference>
<feature type="domain" description="DEAD-box RNA helicase Q" evidence="9">
    <location>
        <begin position="225"/>
        <end position="253"/>
    </location>
</feature>
<dbReference type="Pfam" id="PF00270">
    <property type="entry name" value="DEAD"/>
    <property type="match status" value="1"/>
</dbReference>
<evidence type="ECO:0000313" key="11">
    <source>
        <dbReference type="WBParaSite" id="ACAC_0001172501-mRNA-1"/>
    </source>
</evidence>
<reference evidence="11" key="2">
    <citation type="submission" date="2017-02" db="UniProtKB">
        <authorList>
            <consortium name="WormBaseParasite"/>
        </authorList>
    </citation>
    <scope>IDENTIFICATION</scope>
</reference>
<dbReference type="STRING" id="6313.A0A0K0DJV1"/>
<keyword evidence="3" id="KW-0378">Hydrolase</keyword>
<dbReference type="PANTHER" id="PTHR47959:SF1">
    <property type="entry name" value="ATP-DEPENDENT RNA HELICASE DBPA"/>
    <property type="match status" value="1"/>
</dbReference>
<dbReference type="PROSITE" id="PS51195">
    <property type="entry name" value="Q_MOTIF"/>
    <property type="match status" value="1"/>
</dbReference>
<evidence type="ECO:0000256" key="7">
    <source>
        <dbReference type="SAM" id="Coils"/>
    </source>
</evidence>
<reference evidence="10" key="1">
    <citation type="submission" date="2012-09" db="EMBL/GenBank/DDBJ databases">
        <authorList>
            <person name="Martin A.A."/>
        </authorList>
    </citation>
    <scope>NUCLEOTIDE SEQUENCE</scope>
</reference>
<dbReference type="GO" id="GO:0003676">
    <property type="term" value="F:nucleic acid binding"/>
    <property type="evidence" value="ECO:0007669"/>
    <property type="project" value="InterPro"/>
</dbReference>
<evidence type="ECO:0000256" key="5">
    <source>
        <dbReference type="ARBA" id="ARBA00022840"/>
    </source>
</evidence>
<dbReference type="AlphaFoldDB" id="A0A0K0DJV1"/>
<dbReference type="InterPro" id="IPR027417">
    <property type="entry name" value="P-loop_NTPase"/>
</dbReference>
<feature type="coiled-coil region" evidence="7">
    <location>
        <begin position="164"/>
        <end position="191"/>
    </location>
</feature>
<dbReference type="EC" id="3.6.4.13" evidence="1"/>
<dbReference type="GO" id="GO:0005524">
    <property type="term" value="F:ATP binding"/>
    <property type="evidence" value="ECO:0007669"/>
    <property type="project" value="UniProtKB-KW"/>
</dbReference>
<dbReference type="GO" id="GO:0003724">
    <property type="term" value="F:RNA helicase activity"/>
    <property type="evidence" value="ECO:0007669"/>
    <property type="project" value="UniProtKB-EC"/>
</dbReference>
<evidence type="ECO:0000313" key="10">
    <source>
        <dbReference type="Proteomes" id="UP000035642"/>
    </source>
</evidence>
<evidence type="ECO:0000256" key="2">
    <source>
        <dbReference type="ARBA" id="ARBA00022741"/>
    </source>
</evidence>
<dbReference type="SUPFAM" id="SSF52540">
    <property type="entry name" value="P-loop containing nucleoside triphosphate hydrolases"/>
    <property type="match status" value="1"/>
</dbReference>
<evidence type="ECO:0000256" key="3">
    <source>
        <dbReference type="ARBA" id="ARBA00022801"/>
    </source>
</evidence>
<proteinExistence type="predicted"/>
<keyword evidence="5" id="KW-0067">ATP-binding</keyword>
<dbReference type="InterPro" id="IPR050079">
    <property type="entry name" value="DEAD_box_RNA_helicase"/>
</dbReference>
<evidence type="ECO:0000259" key="9">
    <source>
        <dbReference type="PROSITE" id="PS51195"/>
    </source>
</evidence>
<evidence type="ECO:0000259" key="8">
    <source>
        <dbReference type="PROSITE" id="PS51192"/>
    </source>
</evidence>
<dbReference type="GO" id="GO:0005829">
    <property type="term" value="C:cytosol"/>
    <property type="evidence" value="ECO:0007669"/>
    <property type="project" value="TreeGrafter"/>
</dbReference>
<dbReference type="PROSITE" id="PS51192">
    <property type="entry name" value="HELICASE_ATP_BIND_1"/>
    <property type="match status" value="1"/>
</dbReference>
<evidence type="ECO:0000256" key="4">
    <source>
        <dbReference type="ARBA" id="ARBA00022806"/>
    </source>
</evidence>
<name>A0A0K0DJV1_ANGCA</name>
<dbReference type="WBParaSite" id="ACAC_0001172501-mRNA-1">
    <property type="protein sequence ID" value="ACAC_0001172501-mRNA-1"/>
    <property type="gene ID" value="ACAC_0001172501"/>
</dbReference>
<keyword evidence="7" id="KW-0175">Coiled coil</keyword>
<feature type="short sequence motif" description="Q motif" evidence="6">
    <location>
        <begin position="225"/>
        <end position="253"/>
    </location>
</feature>
<accession>A0A0K0DJV1</accession>
<dbReference type="InterPro" id="IPR014001">
    <property type="entry name" value="Helicase_ATP-bd"/>
</dbReference>
<evidence type="ECO:0000256" key="1">
    <source>
        <dbReference type="ARBA" id="ARBA00012552"/>
    </source>
</evidence>
<feature type="domain" description="Helicase ATP-binding" evidence="8">
    <location>
        <begin position="256"/>
        <end position="360"/>
    </location>
</feature>
<dbReference type="PANTHER" id="PTHR47959">
    <property type="entry name" value="ATP-DEPENDENT RNA HELICASE RHLE-RELATED"/>
    <property type="match status" value="1"/>
</dbReference>